<organism evidence="2">
    <name type="scientific">Salvia splendens</name>
    <name type="common">Scarlet sage</name>
    <dbReference type="NCBI Taxonomy" id="180675"/>
    <lineage>
        <taxon>Eukaryota</taxon>
        <taxon>Viridiplantae</taxon>
        <taxon>Streptophyta</taxon>
        <taxon>Embryophyta</taxon>
        <taxon>Tracheophyta</taxon>
        <taxon>Spermatophyta</taxon>
        <taxon>Magnoliopsida</taxon>
        <taxon>eudicotyledons</taxon>
        <taxon>Gunneridae</taxon>
        <taxon>Pentapetalae</taxon>
        <taxon>asterids</taxon>
        <taxon>lamiids</taxon>
        <taxon>Lamiales</taxon>
        <taxon>Lamiaceae</taxon>
        <taxon>Nepetoideae</taxon>
        <taxon>Mentheae</taxon>
        <taxon>Salviinae</taxon>
        <taxon>Salvia</taxon>
        <taxon>Salvia subgen. Calosphace</taxon>
        <taxon>core Calosphace</taxon>
    </lineage>
</organism>
<dbReference type="AlphaFoldDB" id="A0A8X8YZ87"/>
<comment type="caution">
    <text evidence="2">The sequence shown here is derived from an EMBL/GenBank/DDBJ whole genome shotgun (WGS) entry which is preliminary data.</text>
</comment>
<evidence type="ECO:0000313" key="2">
    <source>
        <dbReference type="EMBL" id="KAG6385544.1"/>
    </source>
</evidence>
<dbReference type="PROSITE" id="PS51490">
    <property type="entry name" value="KHA"/>
    <property type="match status" value="1"/>
</dbReference>
<name>A0A8X8YZ87_SALSN</name>
<dbReference type="InterPro" id="IPR021789">
    <property type="entry name" value="KHA_dom"/>
</dbReference>
<reference evidence="2" key="1">
    <citation type="submission" date="2018-01" db="EMBL/GenBank/DDBJ databases">
        <authorList>
            <person name="Mao J.F."/>
        </authorList>
    </citation>
    <scope>NUCLEOTIDE SEQUENCE</scope>
    <source>
        <strain evidence="2">Huo1</strain>
        <tissue evidence="2">Leaf</tissue>
    </source>
</reference>
<dbReference type="Pfam" id="PF11834">
    <property type="entry name" value="KHA"/>
    <property type="match status" value="2"/>
</dbReference>
<dbReference type="Proteomes" id="UP000298416">
    <property type="component" value="Unassembled WGS sequence"/>
</dbReference>
<keyword evidence="3" id="KW-1185">Reference proteome</keyword>
<proteinExistence type="predicted"/>
<gene>
    <name evidence="2" type="ORF">SASPL_154380</name>
</gene>
<evidence type="ECO:0000259" key="1">
    <source>
        <dbReference type="PROSITE" id="PS51490"/>
    </source>
</evidence>
<evidence type="ECO:0000313" key="3">
    <source>
        <dbReference type="Proteomes" id="UP000298416"/>
    </source>
</evidence>
<dbReference type="EMBL" id="PNBA02000022">
    <property type="protein sequence ID" value="KAG6385544.1"/>
    <property type="molecule type" value="Genomic_DNA"/>
</dbReference>
<protein>
    <recommendedName>
        <fullName evidence="1">KHA domain-containing protein</fullName>
    </recommendedName>
</protein>
<sequence length="168" mass="18644">MVIEPTFYWGTKTEGLLASGHIYRNDVVAIITVTSSNSWNVHVVRNCLVVPSSLEELKHVGMQIYGATFSRVLLDNGAEIDGIRVVRNGDRIVIAEETNARDTITCLEKGDYAGKLLVVPRTFEELKQVGVKMYGADFARVLDEEGNEISGIGMLRDGDRVDYTSVEY</sequence>
<feature type="domain" description="KHA" evidence="1">
    <location>
        <begin position="101"/>
        <end position="168"/>
    </location>
</feature>
<reference evidence="2" key="2">
    <citation type="submission" date="2020-08" db="EMBL/GenBank/DDBJ databases">
        <title>Plant Genome Project.</title>
        <authorList>
            <person name="Zhang R.-G."/>
        </authorList>
    </citation>
    <scope>NUCLEOTIDE SEQUENCE</scope>
    <source>
        <strain evidence="2">Huo1</strain>
        <tissue evidence="2">Leaf</tissue>
    </source>
</reference>
<accession>A0A8X8YZ87</accession>